<evidence type="ECO:0000256" key="11">
    <source>
        <dbReference type="ARBA" id="ARBA00023033"/>
    </source>
</evidence>
<dbReference type="GO" id="GO:0016705">
    <property type="term" value="F:oxidoreductase activity, acting on paired donors, with incorporation or reduction of molecular oxygen"/>
    <property type="evidence" value="ECO:0007669"/>
    <property type="project" value="InterPro"/>
</dbReference>
<dbReference type="InterPro" id="IPR036396">
    <property type="entry name" value="Cyt_P450_sf"/>
</dbReference>
<comment type="subcellular location">
    <subcellularLocation>
        <location evidence="2">Membrane</location>
    </subcellularLocation>
</comment>
<keyword evidence="12" id="KW-0472">Membrane</keyword>
<sequence length="279" mass="31400">VAKQLLSEKYTALAEGNPNRDIMSLLVKANVSENPHTRLNDEEMFAQMNSIMFAGHETTANTLSWTLLELSRHPDIQHRLRAHIREKERAIFVRGDTEFSVQDLDSMPYLTAVVKEILRFHPIVYNSRREAAHDDVLPLSKPVTLSTGKVVREIAIPKGTSIIASIAGYNRHKSVWGEDAHVFDPTRWLGGNTNKEVPIGVYGNLFTFSGGLRSCIGWRFAVLELHAFIVEVINNFEFSLTKESERIRREACGIMAPTVEGEVQKGSQLPLRVTIASRH</sequence>
<evidence type="ECO:0000256" key="2">
    <source>
        <dbReference type="ARBA" id="ARBA00004370"/>
    </source>
</evidence>
<dbReference type="InterPro" id="IPR017972">
    <property type="entry name" value="Cyt_P450_CS"/>
</dbReference>
<comment type="pathway">
    <text evidence="3">Secondary metabolite biosynthesis; terpenoid biosynthesis.</text>
</comment>
<dbReference type="InterPro" id="IPR050121">
    <property type="entry name" value="Cytochrome_P450_monoxygenase"/>
</dbReference>
<dbReference type="RefSeq" id="XP_043032558.1">
    <property type="nucleotide sequence ID" value="XM_043183915.1"/>
</dbReference>
<evidence type="ECO:0000256" key="13">
    <source>
        <dbReference type="PIRSR" id="PIRSR602403-1"/>
    </source>
</evidence>
<keyword evidence="16" id="KW-1185">Reference proteome</keyword>
<protein>
    <submittedName>
        <fullName evidence="15">Cytochrome P450</fullName>
    </submittedName>
</protein>
<dbReference type="PRINTS" id="PR00465">
    <property type="entry name" value="EP450IV"/>
</dbReference>
<comment type="caution">
    <text evidence="15">The sequence shown here is derived from an EMBL/GenBank/DDBJ whole genome shotgun (WGS) entry which is preliminary data.</text>
</comment>
<dbReference type="PROSITE" id="PS00086">
    <property type="entry name" value="CYTOCHROME_P450"/>
    <property type="match status" value="1"/>
</dbReference>
<evidence type="ECO:0000256" key="7">
    <source>
        <dbReference type="ARBA" id="ARBA00022723"/>
    </source>
</evidence>
<keyword evidence="11 14" id="KW-0503">Monooxygenase</keyword>
<dbReference type="AlphaFoldDB" id="A0A9P8AKV0"/>
<dbReference type="PANTHER" id="PTHR24305">
    <property type="entry name" value="CYTOCHROME P450"/>
    <property type="match status" value="1"/>
</dbReference>
<evidence type="ECO:0000256" key="8">
    <source>
        <dbReference type="ARBA" id="ARBA00022989"/>
    </source>
</evidence>
<evidence type="ECO:0000256" key="9">
    <source>
        <dbReference type="ARBA" id="ARBA00023002"/>
    </source>
</evidence>
<dbReference type="GO" id="GO:0020037">
    <property type="term" value="F:heme binding"/>
    <property type="evidence" value="ECO:0007669"/>
    <property type="project" value="InterPro"/>
</dbReference>
<evidence type="ECO:0000256" key="14">
    <source>
        <dbReference type="RuleBase" id="RU000461"/>
    </source>
</evidence>
<keyword evidence="5 13" id="KW-0349">Heme</keyword>
<keyword evidence="8" id="KW-1133">Transmembrane helix</keyword>
<dbReference type="Gene3D" id="1.10.630.10">
    <property type="entry name" value="Cytochrome P450"/>
    <property type="match status" value="1"/>
</dbReference>
<evidence type="ECO:0000256" key="3">
    <source>
        <dbReference type="ARBA" id="ARBA00004721"/>
    </source>
</evidence>
<accession>A0A9P8AKV0</accession>
<dbReference type="GO" id="GO:0016020">
    <property type="term" value="C:membrane"/>
    <property type="evidence" value="ECO:0007669"/>
    <property type="project" value="UniProtKB-SubCell"/>
</dbReference>
<evidence type="ECO:0000256" key="5">
    <source>
        <dbReference type="ARBA" id="ARBA00022617"/>
    </source>
</evidence>
<dbReference type="Proteomes" id="UP000812287">
    <property type="component" value="Unassembled WGS sequence"/>
</dbReference>
<name>A0A9P8AKV0_9AGAR</name>
<evidence type="ECO:0000256" key="10">
    <source>
        <dbReference type="ARBA" id="ARBA00023004"/>
    </source>
</evidence>
<dbReference type="PANTHER" id="PTHR24305:SF166">
    <property type="entry name" value="CYTOCHROME P450 12A4, MITOCHONDRIAL-RELATED"/>
    <property type="match status" value="1"/>
</dbReference>
<feature type="non-terminal residue" evidence="15">
    <location>
        <position position="1"/>
    </location>
</feature>
<dbReference type="InterPro" id="IPR001128">
    <property type="entry name" value="Cyt_P450"/>
</dbReference>
<dbReference type="GO" id="GO:0005506">
    <property type="term" value="F:iron ion binding"/>
    <property type="evidence" value="ECO:0007669"/>
    <property type="project" value="InterPro"/>
</dbReference>
<evidence type="ECO:0000313" key="15">
    <source>
        <dbReference type="EMBL" id="KAG7439054.1"/>
    </source>
</evidence>
<dbReference type="InterPro" id="IPR002403">
    <property type="entry name" value="Cyt_P450_E_grp-IV"/>
</dbReference>
<dbReference type="PRINTS" id="PR00385">
    <property type="entry name" value="P450"/>
</dbReference>
<dbReference type="EMBL" id="MU250657">
    <property type="protein sequence ID" value="KAG7439054.1"/>
    <property type="molecule type" value="Genomic_DNA"/>
</dbReference>
<comment type="similarity">
    <text evidence="4 14">Belongs to the cytochrome P450 family.</text>
</comment>
<dbReference type="GeneID" id="66106212"/>
<dbReference type="GO" id="GO:0004497">
    <property type="term" value="F:monooxygenase activity"/>
    <property type="evidence" value="ECO:0007669"/>
    <property type="project" value="UniProtKB-KW"/>
</dbReference>
<dbReference type="SUPFAM" id="SSF48264">
    <property type="entry name" value="Cytochrome P450"/>
    <property type="match status" value="1"/>
</dbReference>
<dbReference type="OrthoDB" id="1470350at2759"/>
<keyword evidence="7 13" id="KW-0479">Metal-binding</keyword>
<keyword evidence="10 13" id="KW-0408">Iron</keyword>
<evidence type="ECO:0000256" key="1">
    <source>
        <dbReference type="ARBA" id="ARBA00001971"/>
    </source>
</evidence>
<dbReference type="Pfam" id="PF00067">
    <property type="entry name" value="p450"/>
    <property type="match status" value="1"/>
</dbReference>
<keyword evidence="6" id="KW-0812">Transmembrane</keyword>
<gene>
    <name evidence="15" type="ORF">BT62DRAFT_914896</name>
</gene>
<feature type="binding site" description="axial binding residue" evidence="13">
    <location>
        <position position="215"/>
    </location>
    <ligand>
        <name>heme</name>
        <dbReference type="ChEBI" id="CHEBI:30413"/>
    </ligand>
    <ligandPart>
        <name>Fe</name>
        <dbReference type="ChEBI" id="CHEBI:18248"/>
    </ligandPart>
</feature>
<organism evidence="15 16">
    <name type="scientific">Guyanagaster necrorhizus</name>
    <dbReference type="NCBI Taxonomy" id="856835"/>
    <lineage>
        <taxon>Eukaryota</taxon>
        <taxon>Fungi</taxon>
        <taxon>Dikarya</taxon>
        <taxon>Basidiomycota</taxon>
        <taxon>Agaricomycotina</taxon>
        <taxon>Agaricomycetes</taxon>
        <taxon>Agaricomycetidae</taxon>
        <taxon>Agaricales</taxon>
        <taxon>Marasmiineae</taxon>
        <taxon>Physalacriaceae</taxon>
        <taxon>Guyanagaster</taxon>
    </lineage>
</organism>
<reference evidence="15" key="1">
    <citation type="submission" date="2020-11" db="EMBL/GenBank/DDBJ databases">
        <title>Adaptations for nitrogen fixation in a non-lichenized fungal sporocarp promotes dispersal by wood-feeding termites.</title>
        <authorList>
            <consortium name="DOE Joint Genome Institute"/>
            <person name="Koch R.A."/>
            <person name="Yoon G."/>
            <person name="Arayal U."/>
            <person name="Lail K."/>
            <person name="Amirebrahimi M."/>
            <person name="Labutti K."/>
            <person name="Lipzen A."/>
            <person name="Riley R."/>
            <person name="Barry K."/>
            <person name="Henrissat B."/>
            <person name="Grigoriev I.V."/>
            <person name="Herr J.R."/>
            <person name="Aime M.C."/>
        </authorList>
    </citation>
    <scope>NUCLEOTIDE SEQUENCE</scope>
    <source>
        <strain evidence="15">MCA 3950</strain>
    </source>
</reference>
<proteinExistence type="inferred from homology"/>
<evidence type="ECO:0000313" key="16">
    <source>
        <dbReference type="Proteomes" id="UP000812287"/>
    </source>
</evidence>
<evidence type="ECO:0000256" key="4">
    <source>
        <dbReference type="ARBA" id="ARBA00010617"/>
    </source>
</evidence>
<evidence type="ECO:0000256" key="12">
    <source>
        <dbReference type="ARBA" id="ARBA00023136"/>
    </source>
</evidence>
<keyword evidence="9 14" id="KW-0560">Oxidoreductase</keyword>
<evidence type="ECO:0000256" key="6">
    <source>
        <dbReference type="ARBA" id="ARBA00022692"/>
    </source>
</evidence>
<comment type="cofactor">
    <cofactor evidence="1 13">
        <name>heme</name>
        <dbReference type="ChEBI" id="CHEBI:30413"/>
    </cofactor>
</comment>